<gene>
    <name evidence="3" type="ORF">IW245_002887</name>
</gene>
<dbReference type="Gene3D" id="2.60.40.10">
    <property type="entry name" value="Immunoglobulins"/>
    <property type="match status" value="1"/>
</dbReference>
<protein>
    <recommendedName>
        <fullName evidence="2">Dystroglycan-type cadherin-like domain-containing protein</fullName>
    </recommendedName>
</protein>
<dbReference type="InterPro" id="IPR043504">
    <property type="entry name" value="Peptidase_S1_PA_chymotrypsin"/>
</dbReference>
<dbReference type="Pfam" id="PF13365">
    <property type="entry name" value="Trypsin_2"/>
    <property type="match status" value="1"/>
</dbReference>
<dbReference type="Pfam" id="PF05345">
    <property type="entry name" value="He_PIG"/>
    <property type="match status" value="1"/>
</dbReference>
<dbReference type="RefSeq" id="WP_197003634.1">
    <property type="nucleotide sequence ID" value="NZ_BONS01000016.1"/>
</dbReference>
<evidence type="ECO:0000313" key="4">
    <source>
        <dbReference type="Proteomes" id="UP000622552"/>
    </source>
</evidence>
<name>A0A8J7GR85_9ACTN</name>
<sequence>MYRRLATGIGAVLLGAALVSVGAAPAQAATIQATGLNATIALNNCSASLVRYPSSVDTDRALMLTNGHCYEGGMPGAGVVLQNKPSTRSGTLLNDAGTALGTLKADTLLYSTMTGTDVSLYRLTTTYASIKSSYGVTAMTITASHPADGIATTIPSSYWKQTWNCSINGFVATLREDAWTMHDSIRYNTGCNTTHGTSGSPILDSARNVVGINNTGNDNGEMCTLDNPCEVDADGTTHAYKGQSYGQQVYWFTTCLNSSRQIDLTVSGCLLTGATPPTGNTVTVTNPGNQSGTVGTAASLQIQASDSASGQTLTYSATGLPAGLSINASTGLISGTPTTSGSSSVTVTAKDTTNASGSTTFSWAVATSGGTCTGQKLLNPGFESGAASWTASSGVIDNGTTQPAHAGSYKAWLNGYGSTHTDTLSQSVAIAAGCHATLSFYLHIDTAETGTTVYDKLTVQAGSTTLATYSNADAAAGYVLRTVDVSSFAGQTVTIKFTGVEDASLQTSFVIDDAALTLS</sequence>
<dbReference type="GO" id="GO:0016020">
    <property type="term" value="C:membrane"/>
    <property type="evidence" value="ECO:0007669"/>
    <property type="project" value="InterPro"/>
</dbReference>
<dbReference type="AlphaFoldDB" id="A0A8J7GR85"/>
<evidence type="ECO:0000259" key="2">
    <source>
        <dbReference type="SMART" id="SM00736"/>
    </source>
</evidence>
<feature type="signal peptide" evidence="1">
    <location>
        <begin position="1"/>
        <end position="28"/>
    </location>
</feature>
<evidence type="ECO:0000256" key="1">
    <source>
        <dbReference type="SAM" id="SignalP"/>
    </source>
</evidence>
<dbReference type="GO" id="GO:0005509">
    <property type="term" value="F:calcium ion binding"/>
    <property type="evidence" value="ECO:0007669"/>
    <property type="project" value="InterPro"/>
</dbReference>
<dbReference type="SUPFAM" id="SSF49313">
    <property type="entry name" value="Cadherin-like"/>
    <property type="match status" value="1"/>
</dbReference>
<dbReference type="Gene3D" id="2.40.10.10">
    <property type="entry name" value="Trypsin-like serine proteases"/>
    <property type="match status" value="1"/>
</dbReference>
<dbReference type="Proteomes" id="UP000622552">
    <property type="component" value="Unassembled WGS sequence"/>
</dbReference>
<dbReference type="Gene3D" id="2.60.120.260">
    <property type="entry name" value="Galactose-binding domain-like"/>
    <property type="match status" value="1"/>
</dbReference>
<comment type="caution">
    <text evidence="3">The sequence shown here is derived from an EMBL/GenBank/DDBJ whole genome shotgun (WGS) entry which is preliminary data.</text>
</comment>
<dbReference type="SUPFAM" id="SSF50494">
    <property type="entry name" value="Trypsin-like serine proteases"/>
    <property type="match status" value="1"/>
</dbReference>
<dbReference type="InterPro" id="IPR015919">
    <property type="entry name" value="Cadherin-like_sf"/>
</dbReference>
<keyword evidence="1" id="KW-0732">Signal</keyword>
<dbReference type="GO" id="GO:0005975">
    <property type="term" value="P:carbohydrate metabolic process"/>
    <property type="evidence" value="ECO:0007669"/>
    <property type="project" value="UniProtKB-ARBA"/>
</dbReference>
<organism evidence="3 4">
    <name type="scientific">Longispora fulva</name>
    <dbReference type="NCBI Taxonomy" id="619741"/>
    <lineage>
        <taxon>Bacteria</taxon>
        <taxon>Bacillati</taxon>
        <taxon>Actinomycetota</taxon>
        <taxon>Actinomycetes</taxon>
        <taxon>Micromonosporales</taxon>
        <taxon>Micromonosporaceae</taxon>
        <taxon>Longispora</taxon>
    </lineage>
</organism>
<keyword evidence="4" id="KW-1185">Reference proteome</keyword>
<dbReference type="SMART" id="SM00736">
    <property type="entry name" value="CADG"/>
    <property type="match status" value="1"/>
</dbReference>
<evidence type="ECO:0000313" key="3">
    <source>
        <dbReference type="EMBL" id="MBG6136693.1"/>
    </source>
</evidence>
<reference evidence="3" key="1">
    <citation type="submission" date="2020-11" db="EMBL/GenBank/DDBJ databases">
        <title>Sequencing the genomes of 1000 actinobacteria strains.</title>
        <authorList>
            <person name="Klenk H.-P."/>
        </authorList>
    </citation>
    <scope>NUCLEOTIDE SEQUENCE</scope>
    <source>
        <strain evidence="3">DSM 45356</strain>
    </source>
</reference>
<dbReference type="InterPro" id="IPR006644">
    <property type="entry name" value="Cadg"/>
</dbReference>
<feature type="chain" id="PRO_5035255866" description="Dystroglycan-type cadherin-like domain-containing protein" evidence="1">
    <location>
        <begin position="29"/>
        <end position="519"/>
    </location>
</feature>
<dbReference type="EMBL" id="JADOUF010000001">
    <property type="protein sequence ID" value="MBG6136693.1"/>
    <property type="molecule type" value="Genomic_DNA"/>
</dbReference>
<dbReference type="InterPro" id="IPR013783">
    <property type="entry name" value="Ig-like_fold"/>
</dbReference>
<proteinExistence type="predicted"/>
<accession>A0A8J7GR85</accession>
<dbReference type="InterPro" id="IPR009003">
    <property type="entry name" value="Peptidase_S1_PA"/>
</dbReference>
<feature type="domain" description="Dystroglycan-type cadherin-like" evidence="2">
    <location>
        <begin position="282"/>
        <end position="372"/>
    </location>
</feature>